<protein>
    <recommendedName>
        <fullName evidence="10">Maltose/maltodextrin transport system permease protein MalG</fullName>
    </recommendedName>
</protein>
<feature type="transmembrane region" description="Helical" evidence="11">
    <location>
        <begin position="7"/>
        <end position="30"/>
    </location>
</feature>
<evidence type="ECO:0000313" key="14">
    <source>
        <dbReference type="Proteomes" id="UP000216339"/>
    </source>
</evidence>
<feature type="transmembrane region" description="Helical" evidence="11">
    <location>
        <begin position="237"/>
        <end position="262"/>
    </location>
</feature>
<keyword evidence="14" id="KW-1185">Reference proteome</keyword>
<dbReference type="GO" id="GO:0015423">
    <property type="term" value="F:ABC-type maltose transporter activity"/>
    <property type="evidence" value="ECO:0007669"/>
    <property type="project" value="TreeGrafter"/>
</dbReference>
<dbReference type="Proteomes" id="UP000216339">
    <property type="component" value="Unassembled WGS sequence"/>
</dbReference>
<keyword evidence="6" id="KW-0762">Sugar transport</keyword>
<dbReference type="InterPro" id="IPR000515">
    <property type="entry name" value="MetI-like"/>
</dbReference>
<keyword evidence="8 11" id="KW-1133">Transmembrane helix</keyword>
<evidence type="ECO:0000256" key="3">
    <source>
        <dbReference type="ARBA" id="ARBA00009047"/>
    </source>
</evidence>
<evidence type="ECO:0000256" key="8">
    <source>
        <dbReference type="ARBA" id="ARBA00022989"/>
    </source>
</evidence>
<proteinExistence type="inferred from homology"/>
<evidence type="ECO:0000256" key="6">
    <source>
        <dbReference type="ARBA" id="ARBA00022597"/>
    </source>
</evidence>
<feature type="domain" description="ABC transmembrane type-1" evidence="12">
    <location>
        <begin position="66"/>
        <end position="257"/>
    </location>
</feature>
<comment type="subcellular location">
    <subcellularLocation>
        <location evidence="2 11">Cell membrane</location>
        <topology evidence="2 11">Multi-pass membrane protein</topology>
    </subcellularLocation>
</comment>
<evidence type="ECO:0000256" key="2">
    <source>
        <dbReference type="ARBA" id="ARBA00004651"/>
    </source>
</evidence>
<evidence type="ECO:0000259" key="12">
    <source>
        <dbReference type="PROSITE" id="PS50928"/>
    </source>
</evidence>
<sequence length="272" mass="29405">MLSRVGSYAILALFVFIAVFPISRILTISLRPSDQLLSRSLAVIPDGATLDNYRQLLTETPFLQWLGNSLLVAGVVTITGVALASTAGYALSRHRFKGRKAALSGILVTQMFPATMLLLPLYIVLIELGLINSYIGIVVIYSATALPFCVWQMKGYYDTIPASLEEAARIDGASPWQAFYKVILPLAAPALVITALFSFMSAWNEYVVAAVVLQDVEMFTMPVGLKLFQGSMSSQWGLYAAGSLLVSLPVIALFLVLSRYLISGLTLGAVKG</sequence>
<dbReference type="CDD" id="cd06261">
    <property type="entry name" value="TM_PBP2"/>
    <property type="match status" value="1"/>
</dbReference>
<reference evidence="13 14" key="1">
    <citation type="submission" date="2016-11" db="EMBL/GenBank/DDBJ databases">
        <title>Study of marine rhodopsin-containing bacteria.</title>
        <authorList>
            <person name="Yoshizawa S."/>
            <person name="Kumagai Y."/>
            <person name="Kogure K."/>
        </authorList>
    </citation>
    <scope>NUCLEOTIDE SEQUENCE [LARGE SCALE GENOMIC DNA]</scope>
    <source>
        <strain evidence="13 14">SAORIC-28</strain>
    </source>
</reference>
<dbReference type="PROSITE" id="PS50928">
    <property type="entry name" value="ABC_TM1"/>
    <property type="match status" value="1"/>
</dbReference>
<dbReference type="InterPro" id="IPR035906">
    <property type="entry name" value="MetI-like_sf"/>
</dbReference>
<feature type="transmembrane region" description="Helical" evidence="11">
    <location>
        <begin position="178"/>
        <end position="200"/>
    </location>
</feature>
<dbReference type="GO" id="GO:0005886">
    <property type="term" value="C:plasma membrane"/>
    <property type="evidence" value="ECO:0007669"/>
    <property type="project" value="UniProtKB-SubCell"/>
</dbReference>
<feature type="transmembrane region" description="Helical" evidence="11">
    <location>
        <begin position="103"/>
        <end position="125"/>
    </location>
</feature>
<comment type="similarity">
    <text evidence="3">Belongs to the binding-protein-dependent transport system permease family. MalFG subfamily.</text>
</comment>
<keyword evidence="5" id="KW-1003">Cell membrane</keyword>
<organism evidence="13 14">
    <name type="scientific">Rubrivirga marina</name>
    <dbReference type="NCBI Taxonomy" id="1196024"/>
    <lineage>
        <taxon>Bacteria</taxon>
        <taxon>Pseudomonadati</taxon>
        <taxon>Rhodothermota</taxon>
        <taxon>Rhodothermia</taxon>
        <taxon>Rhodothermales</taxon>
        <taxon>Rubricoccaceae</taxon>
        <taxon>Rubrivirga</taxon>
    </lineage>
</organism>
<evidence type="ECO:0000256" key="9">
    <source>
        <dbReference type="ARBA" id="ARBA00023136"/>
    </source>
</evidence>
<dbReference type="PANTHER" id="PTHR32243:SF50">
    <property type="entry name" value="MALTOSE_MALTODEXTRIN TRANSPORT SYSTEM PERMEASE PROTEIN MALG"/>
    <property type="match status" value="1"/>
</dbReference>
<dbReference type="GO" id="GO:0042956">
    <property type="term" value="P:maltodextrin transmembrane transport"/>
    <property type="evidence" value="ECO:0007669"/>
    <property type="project" value="TreeGrafter"/>
</dbReference>
<evidence type="ECO:0000256" key="10">
    <source>
        <dbReference type="ARBA" id="ARBA00041109"/>
    </source>
</evidence>
<comment type="function">
    <text evidence="1">Part of the ABC transporter complex MalEFGK involved in maltose/maltodextrin import. Probably responsible for the translocation of the substrate across the membrane.</text>
</comment>
<dbReference type="Pfam" id="PF00528">
    <property type="entry name" value="BPD_transp_1"/>
    <property type="match status" value="1"/>
</dbReference>
<evidence type="ECO:0000256" key="7">
    <source>
        <dbReference type="ARBA" id="ARBA00022692"/>
    </source>
</evidence>
<evidence type="ECO:0000256" key="5">
    <source>
        <dbReference type="ARBA" id="ARBA00022475"/>
    </source>
</evidence>
<dbReference type="InterPro" id="IPR050901">
    <property type="entry name" value="BP-dep_ABC_trans_perm"/>
</dbReference>
<gene>
    <name evidence="13" type="ORF">BSZ37_09025</name>
</gene>
<feature type="transmembrane region" description="Helical" evidence="11">
    <location>
        <begin position="70"/>
        <end position="91"/>
    </location>
</feature>
<comment type="caution">
    <text evidence="13">The sequence shown here is derived from an EMBL/GenBank/DDBJ whole genome shotgun (WGS) entry which is preliminary data.</text>
</comment>
<feature type="transmembrane region" description="Helical" evidence="11">
    <location>
        <begin position="131"/>
        <end position="151"/>
    </location>
</feature>
<dbReference type="SUPFAM" id="SSF161098">
    <property type="entry name" value="MetI-like"/>
    <property type="match status" value="1"/>
</dbReference>
<evidence type="ECO:0000256" key="1">
    <source>
        <dbReference type="ARBA" id="ARBA00002264"/>
    </source>
</evidence>
<evidence type="ECO:0000256" key="4">
    <source>
        <dbReference type="ARBA" id="ARBA00022448"/>
    </source>
</evidence>
<accession>A0A271J6P8</accession>
<name>A0A271J6P8_9BACT</name>
<evidence type="ECO:0000256" key="11">
    <source>
        <dbReference type="RuleBase" id="RU363032"/>
    </source>
</evidence>
<dbReference type="PANTHER" id="PTHR32243">
    <property type="entry name" value="MALTOSE TRANSPORT SYSTEM PERMEASE-RELATED"/>
    <property type="match status" value="1"/>
</dbReference>
<keyword evidence="4 11" id="KW-0813">Transport</keyword>
<evidence type="ECO:0000313" key="13">
    <source>
        <dbReference type="EMBL" id="PAP78714.1"/>
    </source>
</evidence>
<keyword evidence="9 11" id="KW-0472">Membrane</keyword>
<dbReference type="AlphaFoldDB" id="A0A271J6P8"/>
<dbReference type="EMBL" id="MQWD01000001">
    <property type="protein sequence ID" value="PAP78714.1"/>
    <property type="molecule type" value="Genomic_DNA"/>
</dbReference>
<dbReference type="Gene3D" id="1.10.3720.10">
    <property type="entry name" value="MetI-like"/>
    <property type="match status" value="1"/>
</dbReference>
<keyword evidence="7 11" id="KW-0812">Transmembrane</keyword>